<keyword evidence="3" id="KW-0503">Monooxygenase</keyword>
<evidence type="ECO:0000313" key="6">
    <source>
        <dbReference type="Proteomes" id="UP000593567"/>
    </source>
</evidence>
<dbReference type="InterPro" id="IPR017972">
    <property type="entry name" value="Cyt_P450_CS"/>
</dbReference>
<organism evidence="5 6">
    <name type="scientific">Bugula neritina</name>
    <name type="common">Brown bryozoan</name>
    <name type="synonym">Sertularia neritina</name>
    <dbReference type="NCBI Taxonomy" id="10212"/>
    <lineage>
        <taxon>Eukaryota</taxon>
        <taxon>Metazoa</taxon>
        <taxon>Spiralia</taxon>
        <taxon>Lophotrochozoa</taxon>
        <taxon>Bryozoa</taxon>
        <taxon>Gymnolaemata</taxon>
        <taxon>Cheilostomatida</taxon>
        <taxon>Flustrina</taxon>
        <taxon>Buguloidea</taxon>
        <taxon>Bugulidae</taxon>
        <taxon>Bugula</taxon>
    </lineage>
</organism>
<evidence type="ECO:0000256" key="2">
    <source>
        <dbReference type="PIRSR" id="PIRSR602401-1"/>
    </source>
</evidence>
<dbReference type="GO" id="GO:0020037">
    <property type="term" value="F:heme binding"/>
    <property type="evidence" value="ECO:0007669"/>
    <property type="project" value="InterPro"/>
</dbReference>
<accession>A0A7J7KQ55</accession>
<dbReference type="PANTHER" id="PTHR24293">
    <property type="entry name" value="CYTOCHROME P450 FAMILY 46 SUBFAMILY A"/>
    <property type="match status" value="1"/>
</dbReference>
<dbReference type="EMBL" id="VXIV02000165">
    <property type="protein sequence ID" value="KAF6040215.1"/>
    <property type="molecule type" value="Genomic_DNA"/>
</dbReference>
<keyword evidence="2 3" id="KW-0479">Metal-binding</keyword>
<dbReference type="InterPro" id="IPR001128">
    <property type="entry name" value="Cyt_P450"/>
</dbReference>
<comment type="caution">
    <text evidence="5">The sequence shown here is derived from an EMBL/GenBank/DDBJ whole genome shotgun (WGS) entry which is preliminary data.</text>
</comment>
<protein>
    <recommendedName>
        <fullName evidence="7">CYP46A1</fullName>
    </recommendedName>
</protein>
<dbReference type="PRINTS" id="PR00385">
    <property type="entry name" value="P450"/>
</dbReference>
<feature type="binding site" description="axial binding residue" evidence="2">
    <location>
        <position position="463"/>
    </location>
    <ligand>
        <name>heme</name>
        <dbReference type="ChEBI" id="CHEBI:30413"/>
    </ligand>
    <ligandPart>
        <name>Fe</name>
        <dbReference type="ChEBI" id="CHEBI:18248"/>
    </ligandPart>
</feature>
<keyword evidence="2 3" id="KW-0408">Iron</keyword>
<evidence type="ECO:0000313" key="5">
    <source>
        <dbReference type="EMBL" id="KAF6040215.1"/>
    </source>
</evidence>
<keyword evidence="6" id="KW-1185">Reference proteome</keyword>
<dbReference type="InterPro" id="IPR039983">
    <property type="entry name" value="CYP46A1"/>
</dbReference>
<dbReference type="PRINTS" id="PR00463">
    <property type="entry name" value="EP450I"/>
</dbReference>
<dbReference type="InterPro" id="IPR036396">
    <property type="entry name" value="Cyt_P450_sf"/>
</dbReference>
<dbReference type="GO" id="GO:0033781">
    <property type="term" value="F:cholesterol 24-hydroxylase activity"/>
    <property type="evidence" value="ECO:0007669"/>
    <property type="project" value="InterPro"/>
</dbReference>
<evidence type="ECO:0000256" key="3">
    <source>
        <dbReference type="RuleBase" id="RU000461"/>
    </source>
</evidence>
<name>A0A7J7KQ55_BUGNE</name>
<dbReference type="OrthoDB" id="6065449at2759"/>
<keyword evidence="2 3" id="KW-0349">Heme</keyword>
<keyword evidence="4" id="KW-1133">Transmembrane helix</keyword>
<keyword evidence="3" id="KW-0560">Oxidoreductase</keyword>
<dbReference type="GO" id="GO:0005506">
    <property type="term" value="F:iron ion binding"/>
    <property type="evidence" value="ECO:0007669"/>
    <property type="project" value="InterPro"/>
</dbReference>
<evidence type="ECO:0000256" key="4">
    <source>
        <dbReference type="SAM" id="Phobius"/>
    </source>
</evidence>
<comment type="cofactor">
    <cofactor evidence="2">
        <name>heme</name>
        <dbReference type="ChEBI" id="CHEBI:30413"/>
    </cofactor>
</comment>
<gene>
    <name evidence="5" type="ORF">EB796_001496</name>
</gene>
<dbReference type="Gene3D" id="1.10.630.10">
    <property type="entry name" value="Cytochrome P450"/>
    <property type="match status" value="1"/>
</dbReference>
<sequence length="516" mass="58093">MDLVTAASLAGALLVTLLAVTFGYFVILLLLVHAKYDHLPGPKRTSFFLGNAADLTKSLRSPEDSIKLPEDLTNIKPIAHEAFTQWFEVYGDTYTIYVLHKVIVVTRHRNILKRILVDGDQRDFPKGEEFSLKHLYGQRFIGEGLVSACDHDAWYLRRRVMDPMFHRNHLKSAVATFNSAGDNFLKDLQTYAESGDSCGLSHLIEKSTLDVIMKILFSAEIADVGANFHELVANFIKESFAALQMSGMPLVQVNPLLYSHRLSIRKIVKSFREIGAKKIAERKAAICSGEAVPDDLLTAIIKGHLDPSTGYDFETLVDEFVGMIVAGMETSSNTLAFTFMELGRRPDLLQRLVTEVDEVVGQKSFISNEDITRLSFTSMLIKETLRRYAIAPSIMRVVRKETTIDGIRLPAGTPMMLSIMGANNDRKYIDDPDKFDPDRFHPEQTKRISVYSFLSFSLGLRNCIGQVFAQMEMKVMLAKFFQHFTLQLDSSETFHLGQRATLFPISGVKCKILSRE</sequence>
<reference evidence="5" key="1">
    <citation type="submission" date="2020-06" db="EMBL/GenBank/DDBJ databases">
        <title>Draft genome of Bugula neritina, a colonial animal packing powerful symbionts and potential medicines.</title>
        <authorList>
            <person name="Rayko M."/>
        </authorList>
    </citation>
    <scope>NUCLEOTIDE SEQUENCE [LARGE SCALE GENOMIC DNA]</scope>
    <source>
        <strain evidence="5">Kwan_BN1</strain>
    </source>
</reference>
<dbReference type="Pfam" id="PF00067">
    <property type="entry name" value="p450"/>
    <property type="match status" value="1"/>
</dbReference>
<dbReference type="GO" id="GO:0006707">
    <property type="term" value="P:cholesterol catabolic process"/>
    <property type="evidence" value="ECO:0007669"/>
    <property type="project" value="InterPro"/>
</dbReference>
<dbReference type="SUPFAM" id="SSF48264">
    <property type="entry name" value="Cytochrome P450"/>
    <property type="match status" value="1"/>
</dbReference>
<dbReference type="Proteomes" id="UP000593567">
    <property type="component" value="Unassembled WGS sequence"/>
</dbReference>
<evidence type="ECO:0008006" key="7">
    <source>
        <dbReference type="Google" id="ProtNLM"/>
    </source>
</evidence>
<proteinExistence type="inferred from homology"/>
<keyword evidence="4" id="KW-0812">Transmembrane</keyword>
<keyword evidence="4" id="KW-0472">Membrane</keyword>
<evidence type="ECO:0000256" key="1">
    <source>
        <dbReference type="ARBA" id="ARBA00010617"/>
    </source>
</evidence>
<dbReference type="PANTHER" id="PTHR24293:SF0">
    <property type="entry name" value="CYP46A1 PROTEIN-RELATED"/>
    <property type="match status" value="1"/>
</dbReference>
<comment type="similarity">
    <text evidence="1 3">Belongs to the cytochrome P450 family.</text>
</comment>
<feature type="transmembrane region" description="Helical" evidence="4">
    <location>
        <begin position="6"/>
        <end position="34"/>
    </location>
</feature>
<dbReference type="PROSITE" id="PS00086">
    <property type="entry name" value="CYTOCHROME_P450"/>
    <property type="match status" value="1"/>
</dbReference>
<dbReference type="InterPro" id="IPR002401">
    <property type="entry name" value="Cyt_P450_E_grp-I"/>
</dbReference>
<dbReference type="AlphaFoldDB" id="A0A7J7KQ55"/>